<dbReference type="PANTHER" id="PTHR12064">
    <property type="entry name" value="METAL TRANSPORTER CNNM"/>
    <property type="match status" value="1"/>
</dbReference>
<dbReference type="GO" id="GO:0016020">
    <property type="term" value="C:membrane"/>
    <property type="evidence" value="ECO:0007669"/>
    <property type="project" value="UniProtKB-SubCell"/>
</dbReference>
<keyword evidence="10" id="KW-1185">Reference proteome</keyword>
<dbReference type="Pfam" id="PF01595">
    <property type="entry name" value="CNNM"/>
    <property type="match status" value="1"/>
</dbReference>
<feature type="region of interest" description="Disordered" evidence="6">
    <location>
        <begin position="677"/>
        <end position="750"/>
    </location>
</feature>
<keyword evidence="3 5" id="KW-1133">Transmembrane helix</keyword>
<evidence type="ECO:0000256" key="2">
    <source>
        <dbReference type="ARBA" id="ARBA00022692"/>
    </source>
</evidence>
<dbReference type="CDD" id="cd04590">
    <property type="entry name" value="CBS_pair_CorC_HlyC_assoc"/>
    <property type="match status" value="1"/>
</dbReference>
<comment type="caution">
    <text evidence="9">The sequence shown here is derived from an EMBL/GenBank/DDBJ whole genome shotgun (WGS) entry which is preliminary data.</text>
</comment>
<evidence type="ECO:0000313" key="10">
    <source>
        <dbReference type="Proteomes" id="UP000292702"/>
    </source>
</evidence>
<feature type="transmembrane region" description="Helical" evidence="7">
    <location>
        <begin position="196"/>
        <end position="219"/>
    </location>
</feature>
<dbReference type="STRING" id="92696.A0A4R0RT63"/>
<evidence type="ECO:0000256" key="3">
    <source>
        <dbReference type="ARBA" id="ARBA00022989"/>
    </source>
</evidence>
<dbReference type="InterPro" id="IPR044751">
    <property type="entry name" value="Ion_transp-like_CBS"/>
</dbReference>
<keyword evidence="4 5" id="KW-0472">Membrane</keyword>
<dbReference type="GO" id="GO:0030026">
    <property type="term" value="P:intracellular manganese ion homeostasis"/>
    <property type="evidence" value="ECO:0007669"/>
    <property type="project" value="TreeGrafter"/>
</dbReference>
<dbReference type="Proteomes" id="UP000292702">
    <property type="component" value="Unassembled WGS sequence"/>
</dbReference>
<feature type="region of interest" description="Disordered" evidence="6">
    <location>
        <begin position="443"/>
        <end position="542"/>
    </location>
</feature>
<feature type="compositionally biased region" description="Basic residues" evidence="6">
    <location>
        <begin position="509"/>
        <end position="520"/>
    </location>
</feature>
<dbReference type="PROSITE" id="PS51846">
    <property type="entry name" value="CNNM"/>
    <property type="match status" value="1"/>
</dbReference>
<evidence type="ECO:0000256" key="6">
    <source>
        <dbReference type="SAM" id="MobiDB-lite"/>
    </source>
</evidence>
<feature type="region of interest" description="Disordered" evidence="6">
    <location>
        <begin position="807"/>
        <end position="827"/>
    </location>
</feature>
<gene>
    <name evidence="9" type="ORF">EIP91_000200</name>
</gene>
<dbReference type="InterPro" id="IPR046342">
    <property type="entry name" value="CBS_dom_sf"/>
</dbReference>
<dbReference type="GO" id="GO:0010960">
    <property type="term" value="P:magnesium ion homeostasis"/>
    <property type="evidence" value="ECO:0007669"/>
    <property type="project" value="InterPro"/>
</dbReference>
<accession>A0A4R0RT63</accession>
<dbReference type="GO" id="GO:0005737">
    <property type="term" value="C:cytoplasm"/>
    <property type="evidence" value="ECO:0007669"/>
    <property type="project" value="TreeGrafter"/>
</dbReference>
<feature type="compositionally biased region" description="Basic residues" evidence="6">
    <location>
        <begin position="469"/>
        <end position="481"/>
    </location>
</feature>
<evidence type="ECO:0000259" key="8">
    <source>
        <dbReference type="PROSITE" id="PS51846"/>
    </source>
</evidence>
<protein>
    <recommendedName>
        <fullName evidence="8">CNNM transmembrane domain-containing protein</fullName>
    </recommendedName>
</protein>
<dbReference type="SUPFAM" id="SSF54631">
    <property type="entry name" value="CBS-domain pair"/>
    <property type="match status" value="1"/>
</dbReference>
<dbReference type="EMBL" id="RWJN01000010">
    <property type="protein sequence ID" value="TCD71106.1"/>
    <property type="molecule type" value="Genomic_DNA"/>
</dbReference>
<feature type="region of interest" description="Disordered" evidence="6">
    <location>
        <begin position="336"/>
        <end position="360"/>
    </location>
</feature>
<organism evidence="9 10">
    <name type="scientific">Steccherinum ochraceum</name>
    <dbReference type="NCBI Taxonomy" id="92696"/>
    <lineage>
        <taxon>Eukaryota</taxon>
        <taxon>Fungi</taxon>
        <taxon>Dikarya</taxon>
        <taxon>Basidiomycota</taxon>
        <taxon>Agaricomycotina</taxon>
        <taxon>Agaricomycetes</taxon>
        <taxon>Polyporales</taxon>
        <taxon>Steccherinaceae</taxon>
        <taxon>Steccherinum</taxon>
    </lineage>
</organism>
<feature type="region of interest" description="Disordered" evidence="6">
    <location>
        <begin position="844"/>
        <end position="872"/>
    </location>
</feature>
<evidence type="ECO:0000256" key="5">
    <source>
        <dbReference type="PROSITE-ProRule" id="PRU01193"/>
    </source>
</evidence>
<proteinExistence type="predicted"/>
<evidence type="ECO:0000256" key="7">
    <source>
        <dbReference type="SAM" id="Phobius"/>
    </source>
</evidence>
<name>A0A4R0RT63_9APHY</name>
<dbReference type="AlphaFoldDB" id="A0A4R0RT63"/>
<feature type="compositionally biased region" description="Low complexity" evidence="6">
    <location>
        <begin position="718"/>
        <end position="729"/>
    </location>
</feature>
<keyword evidence="2 5" id="KW-0812">Transmembrane</keyword>
<feature type="compositionally biased region" description="Polar residues" evidence="6">
    <location>
        <begin position="612"/>
        <end position="623"/>
    </location>
</feature>
<comment type="subcellular location">
    <subcellularLocation>
        <location evidence="1">Membrane</location>
        <topology evidence="1">Multi-pass membrane protein</topology>
    </subcellularLocation>
</comment>
<dbReference type="PANTHER" id="PTHR12064:SF90">
    <property type="entry name" value="CNNM TRANSMEMBRANE DOMAIN-CONTAINING PROTEIN"/>
    <property type="match status" value="1"/>
</dbReference>
<feature type="transmembrane region" description="Helical" evidence="7">
    <location>
        <begin position="80"/>
        <end position="105"/>
    </location>
</feature>
<evidence type="ECO:0000256" key="4">
    <source>
        <dbReference type="ARBA" id="ARBA00023136"/>
    </source>
</evidence>
<feature type="region of interest" description="Disordered" evidence="6">
    <location>
        <begin position="600"/>
        <end position="650"/>
    </location>
</feature>
<reference evidence="9 10" key="1">
    <citation type="submission" date="2018-11" db="EMBL/GenBank/DDBJ databases">
        <title>Genome assembly of Steccherinum ochraceum LE-BIN_3174, the white-rot fungus of the Steccherinaceae family (The Residual Polyporoid clade, Polyporales, Basidiomycota).</title>
        <authorList>
            <person name="Fedorova T.V."/>
            <person name="Glazunova O.A."/>
            <person name="Landesman E.O."/>
            <person name="Moiseenko K.V."/>
            <person name="Psurtseva N.V."/>
            <person name="Savinova O.S."/>
            <person name="Shakhova N.V."/>
            <person name="Tyazhelova T.V."/>
            <person name="Vasina D.V."/>
        </authorList>
    </citation>
    <scope>NUCLEOTIDE SEQUENCE [LARGE SCALE GENOMIC DNA]</scope>
    <source>
        <strain evidence="9 10">LE-BIN_3174</strain>
    </source>
</reference>
<feature type="compositionally biased region" description="Basic and acidic residues" evidence="6">
    <location>
        <begin position="862"/>
        <end position="872"/>
    </location>
</feature>
<sequence length="872" mass="93954">MVPTPLHFASSRVPRLLITLASVVSQHVPNLRSPFSNHLAAAANTTGAAASSGLLHSLLKRQSQPQCQEVHHDEGHDAKFIVFAVLIPILVLLSGLFAGLTLGYMSLDETQLNVLSISGTPEQKRYANKIKPIRKNGHLLLVTLLLANMTVNETLPVISDTVLGGGVISVIVSTVLIVIFAEIIPQSLCTRYGLYFGAKMAGFVQILLWTVGLVAWPVAKLLEFLLGPHHGIIYRRTELKELIAMHSSAGDFGGDLKTDTVTIIGGALDLQEKVVKQAMTPIEDVFMLSIDATLDYETLRQICLTGHSRIPVYEEIEVPMSTLVAMGTAFESKEVAGGITPTTGSSTSAADSRKTSPNPASKKVKKIIGILLVKQCVLLDPKDAVPVRKIPLNKVPFVPNNEPLLGILDRFQEGRSHMAIVSRYSVDRAVSVKKAVKRGLTQRLKDRVGMGDSDSSSESDSDSAEARPSSRKSKKRRQRKSKEKDTDSDADTTVHGSEKEDEGETSRGQPRRRGRGKKKHTDVEMGSPVEEKERARGLRASLTLPRGSFGRYEQSMPADAVLTKENADEFLQSVDPAVMPLGIITLEDVLEELIGEEIYDEFDPQGHPDLSSYGSNDTKATTSELKRKLSASHLTDLETPMSLPSSPRVLDAAVPPISKTAALSNLKSLNFKGLSFARSRSAPPTPRKVNKELAADTPPAPTPDEGPQPESVPRSPIEESSANAYEESAPLPENPVDAMYTGHASERTVNWSNSVSTTVSVPPIRAPVPVPATSSPPAYNLAAAAVSRSSSPAPSPSLEQAILAERKRRATSGTVTAPKGARYKSSPLTGDRIGVVVAERVKRRMDAAGSEEVDLGDVRIPGPKEKSGPDKE</sequence>
<dbReference type="InterPro" id="IPR002550">
    <property type="entry name" value="CNNM"/>
</dbReference>
<feature type="domain" description="CNNM transmembrane" evidence="8">
    <location>
        <begin position="76"/>
        <end position="256"/>
    </location>
</feature>
<feature type="transmembrane region" description="Helical" evidence="7">
    <location>
        <begin position="162"/>
        <end position="184"/>
    </location>
</feature>
<dbReference type="OrthoDB" id="5353557at2759"/>
<dbReference type="InterPro" id="IPR045095">
    <property type="entry name" value="ACDP"/>
</dbReference>
<dbReference type="Gene3D" id="3.10.580.10">
    <property type="entry name" value="CBS-domain"/>
    <property type="match status" value="2"/>
</dbReference>
<feature type="compositionally biased region" description="Low complexity" evidence="6">
    <location>
        <begin position="336"/>
        <end position="350"/>
    </location>
</feature>
<evidence type="ECO:0000256" key="1">
    <source>
        <dbReference type="ARBA" id="ARBA00004141"/>
    </source>
</evidence>
<evidence type="ECO:0000313" key="9">
    <source>
        <dbReference type="EMBL" id="TCD71106.1"/>
    </source>
</evidence>